<keyword evidence="10" id="KW-1185">Reference proteome</keyword>
<evidence type="ECO:0000256" key="2">
    <source>
        <dbReference type="ARBA" id="ARBA00009142"/>
    </source>
</evidence>
<evidence type="ECO:0000256" key="7">
    <source>
        <dbReference type="ARBA" id="ARBA00023136"/>
    </source>
</evidence>
<evidence type="ECO:0000256" key="4">
    <source>
        <dbReference type="ARBA" id="ARBA00022475"/>
    </source>
</evidence>
<sequence>MDGVPWDVVALIGSVTLVGAFVQSVVGLGVGLLAAPVIAMVEPGLVPALPLWLALVMSGSMVLGERRHVDWRAIAWALPARIPGTVIGTWLVLSFSDREIGVAIGLMVLVAVLLTVRTVDVPVTPVSLLTAGLVAGTTGTATSIGGPPIALLFQRRPPEVVRSTLSVFFFMGVCFSIVGLTVSGELSAASWHLGLLLAPVVLGGFLVGSRVRARLAGEGFRTGVLAVCAVSALALLVRSLT</sequence>
<accession>A0A7Y9E650</accession>
<dbReference type="EMBL" id="JACCBG010000001">
    <property type="protein sequence ID" value="NYD41630.1"/>
    <property type="molecule type" value="Genomic_DNA"/>
</dbReference>
<dbReference type="AlphaFoldDB" id="A0A7Y9E650"/>
<keyword evidence="7 8" id="KW-0472">Membrane</keyword>
<keyword evidence="6 8" id="KW-1133">Transmembrane helix</keyword>
<feature type="transmembrane region" description="Helical" evidence="8">
    <location>
        <begin position="165"/>
        <end position="183"/>
    </location>
</feature>
<dbReference type="InterPro" id="IPR052017">
    <property type="entry name" value="TSUP"/>
</dbReference>
<name>A0A7Y9E650_9ACTN</name>
<feature type="transmembrane region" description="Helical" evidence="8">
    <location>
        <begin position="189"/>
        <end position="208"/>
    </location>
</feature>
<evidence type="ECO:0000256" key="8">
    <source>
        <dbReference type="RuleBase" id="RU363041"/>
    </source>
</evidence>
<dbReference type="PANTHER" id="PTHR30269:SF37">
    <property type="entry name" value="MEMBRANE TRANSPORTER PROTEIN"/>
    <property type="match status" value="1"/>
</dbReference>
<comment type="caution">
    <text evidence="9">The sequence shown here is derived from an EMBL/GenBank/DDBJ whole genome shotgun (WGS) entry which is preliminary data.</text>
</comment>
<protein>
    <recommendedName>
        <fullName evidence="8">Probable membrane transporter protein</fullName>
    </recommendedName>
</protein>
<organism evidence="9 10">
    <name type="scientific">Nocardioides panaciterrulae</name>
    <dbReference type="NCBI Taxonomy" id="661492"/>
    <lineage>
        <taxon>Bacteria</taxon>
        <taxon>Bacillati</taxon>
        <taxon>Actinomycetota</taxon>
        <taxon>Actinomycetes</taxon>
        <taxon>Propionibacteriales</taxon>
        <taxon>Nocardioidaceae</taxon>
        <taxon>Nocardioides</taxon>
    </lineage>
</organism>
<dbReference type="InterPro" id="IPR002781">
    <property type="entry name" value="TM_pro_TauE-like"/>
</dbReference>
<keyword evidence="5 8" id="KW-0812">Transmembrane</keyword>
<dbReference type="PANTHER" id="PTHR30269">
    <property type="entry name" value="TRANSMEMBRANE PROTEIN YFCA"/>
    <property type="match status" value="1"/>
</dbReference>
<evidence type="ECO:0000256" key="6">
    <source>
        <dbReference type="ARBA" id="ARBA00022989"/>
    </source>
</evidence>
<comment type="similarity">
    <text evidence="2 8">Belongs to the 4-toluene sulfonate uptake permease (TSUP) (TC 2.A.102) family.</text>
</comment>
<keyword evidence="4 8" id="KW-1003">Cell membrane</keyword>
<dbReference type="Pfam" id="PF01925">
    <property type="entry name" value="TauE"/>
    <property type="match status" value="1"/>
</dbReference>
<dbReference type="RefSeq" id="WP_179663350.1">
    <property type="nucleotide sequence ID" value="NZ_JACCBG010000001.1"/>
</dbReference>
<dbReference type="Proteomes" id="UP000535511">
    <property type="component" value="Unassembled WGS sequence"/>
</dbReference>
<evidence type="ECO:0000256" key="5">
    <source>
        <dbReference type="ARBA" id="ARBA00022692"/>
    </source>
</evidence>
<feature type="transmembrane region" description="Helical" evidence="8">
    <location>
        <begin position="45"/>
        <end position="62"/>
    </location>
</feature>
<evidence type="ECO:0000313" key="9">
    <source>
        <dbReference type="EMBL" id="NYD41630.1"/>
    </source>
</evidence>
<feature type="transmembrane region" description="Helical" evidence="8">
    <location>
        <begin position="131"/>
        <end position="153"/>
    </location>
</feature>
<feature type="transmembrane region" description="Helical" evidence="8">
    <location>
        <begin position="220"/>
        <end position="240"/>
    </location>
</feature>
<feature type="transmembrane region" description="Helical" evidence="8">
    <location>
        <begin position="100"/>
        <end position="119"/>
    </location>
</feature>
<evidence type="ECO:0000256" key="1">
    <source>
        <dbReference type="ARBA" id="ARBA00004651"/>
    </source>
</evidence>
<gene>
    <name evidence="9" type="ORF">BJZ21_001713</name>
</gene>
<evidence type="ECO:0000256" key="3">
    <source>
        <dbReference type="ARBA" id="ARBA00022448"/>
    </source>
</evidence>
<keyword evidence="3" id="KW-0813">Transport</keyword>
<reference evidence="9 10" key="1">
    <citation type="submission" date="2020-07" db="EMBL/GenBank/DDBJ databases">
        <title>Sequencing the genomes of 1000 actinobacteria strains.</title>
        <authorList>
            <person name="Klenk H.-P."/>
        </authorList>
    </citation>
    <scope>NUCLEOTIDE SEQUENCE [LARGE SCALE GENOMIC DNA]</scope>
    <source>
        <strain evidence="9 10">DSM 21350</strain>
    </source>
</reference>
<feature type="transmembrane region" description="Helical" evidence="8">
    <location>
        <begin position="6"/>
        <end position="33"/>
    </location>
</feature>
<dbReference type="GO" id="GO:0005886">
    <property type="term" value="C:plasma membrane"/>
    <property type="evidence" value="ECO:0007669"/>
    <property type="project" value="UniProtKB-SubCell"/>
</dbReference>
<comment type="subcellular location">
    <subcellularLocation>
        <location evidence="1 8">Cell membrane</location>
        <topology evidence="1 8">Multi-pass membrane protein</topology>
    </subcellularLocation>
</comment>
<feature type="transmembrane region" description="Helical" evidence="8">
    <location>
        <begin position="74"/>
        <end position="93"/>
    </location>
</feature>
<proteinExistence type="inferred from homology"/>
<evidence type="ECO:0000313" key="10">
    <source>
        <dbReference type="Proteomes" id="UP000535511"/>
    </source>
</evidence>